<evidence type="ECO:0000256" key="2">
    <source>
        <dbReference type="SAM" id="MobiDB-lite"/>
    </source>
</evidence>
<dbReference type="PANTHER" id="PTHR13847:SF287">
    <property type="entry name" value="FAD-DEPENDENT OXIDOREDUCTASE DOMAIN-CONTAINING PROTEIN 1"/>
    <property type="match status" value="1"/>
</dbReference>
<organism evidence="4 5">
    <name type="scientific">Natribaculum luteum</name>
    <dbReference type="NCBI Taxonomy" id="1586232"/>
    <lineage>
        <taxon>Archaea</taxon>
        <taxon>Methanobacteriati</taxon>
        <taxon>Methanobacteriota</taxon>
        <taxon>Stenosarchaea group</taxon>
        <taxon>Halobacteria</taxon>
        <taxon>Halobacteriales</taxon>
        <taxon>Natrialbaceae</taxon>
        <taxon>Natribaculum</taxon>
    </lineage>
</organism>
<dbReference type="Gene3D" id="3.30.9.10">
    <property type="entry name" value="D-Amino Acid Oxidase, subunit A, domain 2"/>
    <property type="match status" value="1"/>
</dbReference>
<evidence type="ECO:0000313" key="4">
    <source>
        <dbReference type="EMBL" id="MFC4248776.1"/>
    </source>
</evidence>
<name>A0ABD5P4D6_9EURY</name>
<dbReference type="PANTHER" id="PTHR13847">
    <property type="entry name" value="SARCOSINE DEHYDROGENASE-RELATED"/>
    <property type="match status" value="1"/>
</dbReference>
<protein>
    <submittedName>
        <fullName evidence="4">NAD(P)/FAD-dependent oxidoreductase</fullName>
        <ecNumber evidence="4">1.-.-.-</ecNumber>
    </submittedName>
</protein>
<dbReference type="Proteomes" id="UP001595821">
    <property type="component" value="Unassembled WGS sequence"/>
</dbReference>
<dbReference type="SUPFAM" id="SSF51905">
    <property type="entry name" value="FAD/NAD(P)-binding domain"/>
    <property type="match status" value="1"/>
</dbReference>
<sequence>MTDSKSNYDVVVIGAGISGIIGAYELAIDHDVLVIDQGRVANDATSRASGLISTPQVFPDMPAFGAYAIDFFEKFSGTGIFSYKPRRKIQPVLNGGEAAARQHAQEQSEQDNPVHYYDPHEFNERFPNVARLDALEGYDGVLEYERTGMIDPMDYAHSLKNQAKSRGAEFRTDTEVLDVLVDNDVVAGVETEYGRVHAPKVVCAAGWRTNELLADHAELPVRPFRWQAVEVKLSDGLPTAYPMGSETSMEVYWRPINGDNLLIGGRPITVGSPASEPSTITDSFQTMVREQLPELLPVLEDATIVREECCPTGDSATPDALPIYDTPADAPDGLVIATGFQKGGIMSSPCTGAAIRSLVADEPAPFSLEPFQLSRFDDRSSDFPLMNIYTAFRES</sequence>
<dbReference type="AlphaFoldDB" id="A0ABD5P4D6"/>
<feature type="region of interest" description="Disordered" evidence="2">
    <location>
        <begin position="94"/>
        <end position="113"/>
    </location>
</feature>
<dbReference type="InterPro" id="IPR006076">
    <property type="entry name" value="FAD-dep_OxRdtase"/>
</dbReference>
<dbReference type="InterPro" id="IPR036188">
    <property type="entry name" value="FAD/NAD-bd_sf"/>
</dbReference>
<evidence type="ECO:0000256" key="1">
    <source>
        <dbReference type="ARBA" id="ARBA00023002"/>
    </source>
</evidence>
<dbReference type="GeneID" id="71856014"/>
<dbReference type="Gene3D" id="3.50.50.60">
    <property type="entry name" value="FAD/NAD(P)-binding domain"/>
    <property type="match status" value="1"/>
</dbReference>
<proteinExistence type="predicted"/>
<feature type="domain" description="FAD dependent oxidoreductase" evidence="3">
    <location>
        <begin position="9"/>
        <end position="355"/>
    </location>
</feature>
<dbReference type="EMBL" id="JBHSDJ010000127">
    <property type="protein sequence ID" value="MFC4248776.1"/>
    <property type="molecule type" value="Genomic_DNA"/>
</dbReference>
<dbReference type="EC" id="1.-.-.-" evidence="4"/>
<dbReference type="RefSeq" id="WP_246976279.1">
    <property type="nucleotide sequence ID" value="NZ_CP095398.1"/>
</dbReference>
<accession>A0ABD5P4D6</accession>
<gene>
    <name evidence="4" type="ORF">ACFOZ7_17910</name>
</gene>
<comment type="caution">
    <text evidence="4">The sequence shown here is derived from an EMBL/GenBank/DDBJ whole genome shotgun (WGS) entry which is preliminary data.</text>
</comment>
<reference evidence="4 5" key="1">
    <citation type="journal article" date="2014" name="Int. J. Syst. Evol. Microbiol.">
        <title>Complete genome sequence of Corynebacterium casei LMG S-19264T (=DSM 44701T), isolated from a smear-ripened cheese.</title>
        <authorList>
            <consortium name="US DOE Joint Genome Institute (JGI-PGF)"/>
            <person name="Walter F."/>
            <person name="Albersmeier A."/>
            <person name="Kalinowski J."/>
            <person name="Ruckert C."/>
        </authorList>
    </citation>
    <scope>NUCLEOTIDE SEQUENCE [LARGE SCALE GENOMIC DNA]</scope>
    <source>
        <strain evidence="4 5">IBRC-M 10912</strain>
    </source>
</reference>
<evidence type="ECO:0000259" key="3">
    <source>
        <dbReference type="Pfam" id="PF01266"/>
    </source>
</evidence>
<keyword evidence="1 4" id="KW-0560">Oxidoreductase</keyword>
<evidence type="ECO:0000313" key="5">
    <source>
        <dbReference type="Proteomes" id="UP001595821"/>
    </source>
</evidence>
<dbReference type="Pfam" id="PF01266">
    <property type="entry name" value="DAO"/>
    <property type="match status" value="1"/>
</dbReference>
<dbReference type="GO" id="GO:0016491">
    <property type="term" value="F:oxidoreductase activity"/>
    <property type="evidence" value="ECO:0007669"/>
    <property type="project" value="UniProtKB-KW"/>
</dbReference>